<name>B5Y9K7_COPPD</name>
<evidence type="ECO:0000256" key="10">
    <source>
        <dbReference type="ARBA" id="ARBA00023251"/>
    </source>
</evidence>
<comment type="function">
    <text evidence="14">Catalyzes the dephosphorylation of undecaprenyl diphosphate (UPP). Confers resistance to bacitracin.</text>
</comment>
<dbReference type="AlphaFoldDB" id="B5Y9K7"/>
<dbReference type="GO" id="GO:0046677">
    <property type="term" value="P:response to antibiotic"/>
    <property type="evidence" value="ECO:0007669"/>
    <property type="project" value="UniProtKB-UniRule"/>
</dbReference>
<keyword evidence="16" id="KW-1185">Reference proteome</keyword>
<evidence type="ECO:0000256" key="8">
    <source>
        <dbReference type="ARBA" id="ARBA00022989"/>
    </source>
</evidence>
<dbReference type="EMBL" id="CP001145">
    <property type="protein sequence ID" value="ACI17427.1"/>
    <property type="molecule type" value="Genomic_DNA"/>
</dbReference>
<evidence type="ECO:0000256" key="2">
    <source>
        <dbReference type="ARBA" id="ARBA00010621"/>
    </source>
</evidence>
<dbReference type="OrthoDB" id="9808289at2"/>
<evidence type="ECO:0000256" key="7">
    <source>
        <dbReference type="ARBA" id="ARBA00022801"/>
    </source>
</evidence>
<organism evidence="15 16">
    <name type="scientific">Coprothermobacter proteolyticus (strain ATCC 35245 / DSM 5265 / OCM 4 / BT)</name>
    <dbReference type="NCBI Taxonomy" id="309798"/>
    <lineage>
        <taxon>Bacteria</taxon>
        <taxon>Pseudomonadati</taxon>
        <taxon>Coprothermobacterota</taxon>
        <taxon>Coprothermobacteria</taxon>
        <taxon>Coprothermobacterales</taxon>
        <taxon>Coprothermobacteraceae</taxon>
        <taxon>Coprothermobacter</taxon>
    </lineage>
</organism>
<feature type="transmembrane region" description="Helical" evidence="14">
    <location>
        <begin position="49"/>
        <end position="70"/>
    </location>
</feature>
<feature type="transmembrane region" description="Helical" evidence="14">
    <location>
        <begin position="243"/>
        <end position="262"/>
    </location>
</feature>
<dbReference type="KEGG" id="cpo:COPRO5265_1146"/>
<evidence type="ECO:0000256" key="1">
    <source>
        <dbReference type="ARBA" id="ARBA00004651"/>
    </source>
</evidence>
<evidence type="ECO:0000256" key="11">
    <source>
        <dbReference type="ARBA" id="ARBA00032707"/>
    </source>
</evidence>
<dbReference type="GO" id="GO:0005886">
    <property type="term" value="C:plasma membrane"/>
    <property type="evidence" value="ECO:0007669"/>
    <property type="project" value="UniProtKB-SubCell"/>
</dbReference>
<keyword evidence="6 14" id="KW-0812">Transmembrane</keyword>
<keyword evidence="5 14" id="KW-1003">Cell membrane</keyword>
<dbReference type="GO" id="GO:0009252">
    <property type="term" value="P:peptidoglycan biosynthetic process"/>
    <property type="evidence" value="ECO:0007669"/>
    <property type="project" value="UniProtKB-KW"/>
</dbReference>
<dbReference type="PANTHER" id="PTHR30622">
    <property type="entry name" value="UNDECAPRENYL-DIPHOSPHATASE"/>
    <property type="match status" value="1"/>
</dbReference>
<comment type="miscellaneous">
    <text evidence="14">Bacitracin is thought to be involved in the inhibition of peptidoglycan synthesis by sequestering undecaprenyl diphosphate, thereby reducing the pool of lipid carrier available.</text>
</comment>
<feature type="transmembrane region" description="Helical" evidence="14">
    <location>
        <begin position="106"/>
        <end position="127"/>
    </location>
</feature>
<dbReference type="PANTHER" id="PTHR30622:SF3">
    <property type="entry name" value="UNDECAPRENYL-DIPHOSPHATASE"/>
    <property type="match status" value="1"/>
</dbReference>
<evidence type="ECO:0000256" key="5">
    <source>
        <dbReference type="ARBA" id="ARBA00022475"/>
    </source>
</evidence>
<comment type="subcellular location">
    <subcellularLocation>
        <location evidence="1 14">Cell membrane</location>
        <topology evidence="1 14">Multi-pass membrane protein</topology>
    </subcellularLocation>
</comment>
<evidence type="ECO:0000313" key="15">
    <source>
        <dbReference type="EMBL" id="ACI17427.1"/>
    </source>
</evidence>
<comment type="similarity">
    <text evidence="2 14">Belongs to the UppP family.</text>
</comment>
<protein>
    <recommendedName>
        <fullName evidence="4 14">Undecaprenyl-diphosphatase</fullName>
        <ecNumber evidence="3 14">3.6.1.27</ecNumber>
    </recommendedName>
    <alternativeName>
        <fullName evidence="12 14">Bacitracin resistance protein</fullName>
    </alternativeName>
    <alternativeName>
        <fullName evidence="11 14">Undecaprenyl pyrophosphate phosphatase</fullName>
    </alternativeName>
</protein>
<dbReference type="EC" id="3.6.1.27" evidence="3 14"/>
<proteinExistence type="inferred from homology"/>
<dbReference type="GO" id="GO:0071555">
    <property type="term" value="P:cell wall organization"/>
    <property type="evidence" value="ECO:0007669"/>
    <property type="project" value="UniProtKB-KW"/>
</dbReference>
<feature type="transmembrane region" description="Helical" evidence="14">
    <location>
        <begin position="213"/>
        <end position="231"/>
    </location>
</feature>
<feature type="transmembrane region" description="Helical" evidence="14">
    <location>
        <begin position="181"/>
        <end position="201"/>
    </location>
</feature>
<dbReference type="NCBIfam" id="NF001390">
    <property type="entry name" value="PRK00281.1-4"/>
    <property type="match status" value="1"/>
</dbReference>
<reference evidence="15 16" key="2">
    <citation type="journal article" date="2014" name="Genome Announc.">
        <title>Complete Genome Sequence of Coprothermobacter proteolyticus DSM 5265.</title>
        <authorList>
            <person name="Alexiev A."/>
            <person name="Coil D.A."/>
            <person name="Badger J.H."/>
            <person name="Enticknap J."/>
            <person name="Ward N."/>
            <person name="Robb F.T."/>
            <person name="Eisen J.A."/>
        </authorList>
    </citation>
    <scope>NUCLEOTIDE SEQUENCE [LARGE SCALE GENOMIC DNA]</scope>
    <source>
        <strain evidence="16">ATCC 35245 / DSM 5265 / OCM 4 / BT</strain>
    </source>
</reference>
<dbReference type="eggNOG" id="COG1968">
    <property type="taxonomic scope" value="Bacteria"/>
</dbReference>
<keyword evidence="14" id="KW-0133">Cell shape</keyword>
<evidence type="ECO:0000256" key="13">
    <source>
        <dbReference type="ARBA" id="ARBA00047594"/>
    </source>
</evidence>
<evidence type="ECO:0000256" key="4">
    <source>
        <dbReference type="ARBA" id="ARBA00021581"/>
    </source>
</evidence>
<feature type="transmembrane region" description="Helical" evidence="14">
    <location>
        <begin position="139"/>
        <end position="161"/>
    </location>
</feature>
<dbReference type="InterPro" id="IPR003824">
    <property type="entry name" value="UppP"/>
</dbReference>
<dbReference type="Proteomes" id="UP000001732">
    <property type="component" value="Chromosome"/>
</dbReference>
<gene>
    <name evidence="14 15" type="primary">uppP</name>
    <name evidence="15" type="ordered locus">COPRO5265_1146</name>
</gene>
<keyword evidence="10 14" id="KW-0046">Antibiotic resistance</keyword>
<dbReference type="HAMAP" id="MF_01006">
    <property type="entry name" value="Undec_diphosphatase"/>
    <property type="match status" value="1"/>
</dbReference>
<evidence type="ECO:0000313" key="16">
    <source>
        <dbReference type="Proteomes" id="UP000001732"/>
    </source>
</evidence>
<keyword evidence="14" id="KW-0573">Peptidoglycan synthesis</keyword>
<dbReference type="Pfam" id="PF02673">
    <property type="entry name" value="BacA"/>
    <property type="match status" value="1"/>
</dbReference>
<evidence type="ECO:0000256" key="6">
    <source>
        <dbReference type="ARBA" id="ARBA00022692"/>
    </source>
</evidence>
<evidence type="ECO:0000256" key="9">
    <source>
        <dbReference type="ARBA" id="ARBA00023136"/>
    </source>
</evidence>
<dbReference type="STRING" id="309798.COPRO5265_1146"/>
<dbReference type="HOGENOM" id="CLU_060296_2_0_9"/>
<reference evidence="16" key="1">
    <citation type="submission" date="2008-08" db="EMBL/GenBank/DDBJ databases">
        <title>The complete genome sequence of Coprothermobacter proteolyticus strain ATCC 5245 / DSM 5265 / BT.</title>
        <authorList>
            <person name="Dodson R.J."/>
            <person name="Durkin A.S."/>
            <person name="Wu M."/>
            <person name="Eisen J."/>
            <person name="Sutton G."/>
        </authorList>
    </citation>
    <scope>NUCLEOTIDE SEQUENCE [LARGE SCALE GENOMIC DNA]</scope>
    <source>
        <strain evidence="16">ATCC 35245 / DSM 5265 / OCM 4 / BT</strain>
    </source>
</reference>
<keyword evidence="9 14" id="KW-0472">Membrane</keyword>
<keyword evidence="8 14" id="KW-1133">Transmembrane helix</keyword>
<dbReference type="RefSeq" id="WP_012544079.1">
    <property type="nucleotide sequence ID" value="NC_011295.1"/>
</dbReference>
<keyword evidence="14" id="KW-0961">Cell wall biogenesis/degradation</keyword>
<evidence type="ECO:0000256" key="3">
    <source>
        <dbReference type="ARBA" id="ARBA00012374"/>
    </source>
</evidence>
<sequence length="263" mass="28898">MFYLSLLKAAALGVVEGVTEFLPVSSTGHLIIVNQWIRFPEPFNASFDVIVQMGAILAVVMLFWNEYNVFNSKEKQHVLINYRNIIVAIIPAIIVGATFGDVIQTYLFSVLTVSIALILGALFLWYAERNSSGTVHKVGSINALTALKIGLFQLLSYFPGFSRSAASIGGGMLSGLTRETAAQFSFLLGAPTLLAAGGYELLKSGFSFTMQEWAVLLVGCLFSFLSAYLVVKPFLQFVSKRSYKPFIIYRVVLGALLLVMYFL</sequence>
<dbReference type="GO" id="GO:0050380">
    <property type="term" value="F:undecaprenyl-diphosphatase activity"/>
    <property type="evidence" value="ECO:0007669"/>
    <property type="project" value="UniProtKB-UniRule"/>
</dbReference>
<accession>B5Y9K7</accession>
<evidence type="ECO:0000256" key="12">
    <source>
        <dbReference type="ARBA" id="ARBA00032932"/>
    </source>
</evidence>
<keyword evidence="7 14" id="KW-0378">Hydrolase</keyword>
<dbReference type="GO" id="GO:0008360">
    <property type="term" value="P:regulation of cell shape"/>
    <property type="evidence" value="ECO:0007669"/>
    <property type="project" value="UniProtKB-KW"/>
</dbReference>
<evidence type="ECO:0000256" key="14">
    <source>
        <dbReference type="HAMAP-Rule" id="MF_01006"/>
    </source>
</evidence>
<feature type="transmembrane region" description="Helical" evidence="14">
    <location>
        <begin position="82"/>
        <end position="100"/>
    </location>
</feature>
<comment type="catalytic activity">
    <reaction evidence="13 14">
        <text>di-trans,octa-cis-undecaprenyl diphosphate + H2O = di-trans,octa-cis-undecaprenyl phosphate + phosphate + H(+)</text>
        <dbReference type="Rhea" id="RHEA:28094"/>
        <dbReference type="ChEBI" id="CHEBI:15377"/>
        <dbReference type="ChEBI" id="CHEBI:15378"/>
        <dbReference type="ChEBI" id="CHEBI:43474"/>
        <dbReference type="ChEBI" id="CHEBI:58405"/>
        <dbReference type="ChEBI" id="CHEBI:60392"/>
        <dbReference type="EC" id="3.6.1.27"/>
    </reaction>
</comment>